<sequence length="316" mass="35853">MRTLYPDIQSNHEYRVKTDDGHSLYVEESGNPAGIPVLFIHGGPGGGCSPTHRRFFNPDKYRIILFDQRGCGRSTPHASLDSNRTDKLIADIEQIRELLGIEQWLLFGGSWGSTLSLVYAQAHPEHVCGLVLRGIFLCRKQDIDWFYQRGASAIFPDFWQDYLAPIPKDEHGDLLTAYYQRLTSDNELIRMAAAKAWSVWEGRCSTLDPNPDVVEHFSDPHFALAMARIEAHYFMNNAFLSDNQILKDCQHIHNIPITIVHGRYDMVCPIEQAFALYKQLPHAELHIVRDAGHSAFEPGIIDNLVSATDHFALRQA</sequence>
<dbReference type="InterPro" id="IPR002410">
    <property type="entry name" value="Peptidase_S33"/>
</dbReference>
<reference evidence="15 16" key="1">
    <citation type="submission" date="2014-04" db="EMBL/GenBank/DDBJ databases">
        <title>Marinobacterium kochiensis sp. nov., isolated from sediment sample collected from Kochi backwaters in Kerala, India.</title>
        <authorList>
            <person name="Singh A."/>
            <person name="Pinnaka A.K."/>
        </authorList>
    </citation>
    <scope>NUCLEOTIDE SEQUENCE [LARGE SCALE GENOMIC DNA]</scope>
    <source>
        <strain evidence="15 16">AK27</strain>
    </source>
</reference>
<comment type="caution">
    <text evidence="15">The sequence shown here is derived from an EMBL/GenBank/DDBJ whole genome shotgun (WGS) entry which is preliminary data.</text>
</comment>
<keyword evidence="9 11" id="KW-0378">Hydrolase</keyword>
<evidence type="ECO:0000256" key="2">
    <source>
        <dbReference type="ARBA" id="ARBA00004496"/>
    </source>
</evidence>
<dbReference type="SUPFAM" id="SSF53474">
    <property type="entry name" value="alpha/beta-Hydrolases"/>
    <property type="match status" value="1"/>
</dbReference>
<feature type="domain" description="AB hydrolase-1" evidence="14">
    <location>
        <begin position="36"/>
        <end position="297"/>
    </location>
</feature>
<dbReference type="PANTHER" id="PTHR43722:SF1">
    <property type="entry name" value="PROLINE IMINOPEPTIDASE"/>
    <property type="match status" value="1"/>
</dbReference>
<dbReference type="eggNOG" id="COG0596">
    <property type="taxonomic scope" value="Bacteria"/>
</dbReference>
<dbReference type="STRING" id="1232683.ADIMK_1678"/>
<dbReference type="Gene3D" id="3.40.50.1820">
    <property type="entry name" value="alpha/beta hydrolase"/>
    <property type="match status" value="1"/>
</dbReference>
<evidence type="ECO:0000256" key="9">
    <source>
        <dbReference type="ARBA" id="ARBA00022801"/>
    </source>
</evidence>
<gene>
    <name evidence="15" type="ORF">ADIMK_1678</name>
</gene>
<evidence type="ECO:0000256" key="11">
    <source>
        <dbReference type="PIRNR" id="PIRNR006431"/>
    </source>
</evidence>
<dbReference type="GO" id="GO:0006508">
    <property type="term" value="P:proteolysis"/>
    <property type="evidence" value="ECO:0007669"/>
    <property type="project" value="UniProtKB-KW"/>
</dbReference>
<dbReference type="PIRSF" id="PIRSF006431">
    <property type="entry name" value="Pept_S33"/>
    <property type="match status" value="1"/>
</dbReference>
<dbReference type="AlphaFoldDB" id="A0A081G0X7"/>
<dbReference type="PRINTS" id="PR00793">
    <property type="entry name" value="PROAMNOPTASE"/>
</dbReference>
<evidence type="ECO:0000259" key="14">
    <source>
        <dbReference type="Pfam" id="PF00561"/>
    </source>
</evidence>
<keyword evidence="6 11" id="KW-0031">Aminopeptidase</keyword>
<evidence type="ECO:0000256" key="10">
    <source>
        <dbReference type="ARBA" id="ARBA00029605"/>
    </source>
</evidence>
<dbReference type="Pfam" id="PF00561">
    <property type="entry name" value="Abhydrolase_1"/>
    <property type="match status" value="1"/>
</dbReference>
<dbReference type="PRINTS" id="PR00111">
    <property type="entry name" value="ABHYDROLASE"/>
</dbReference>
<feature type="active site" description="Nucleophile" evidence="12">
    <location>
        <position position="110"/>
    </location>
</feature>
<name>A0A081G0X7_9GAMM</name>
<proteinExistence type="inferred from homology"/>
<protein>
    <recommendedName>
        <fullName evidence="5 11">Proline iminopeptidase</fullName>
        <shortName evidence="11">PIP</shortName>
        <ecNumber evidence="4 11">3.4.11.5</ecNumber>
    </recommendedName>
    <alternativeName>
        <fullName evidence="10 11">Prolyl aminopeptidase</fullName>
    </alternativeName>
</protein>
<evidence type="ECO:0000256" key="6">
    <source>
        <dbReference type="ARBA" id="ARBA00022438"/>
    </source>
</evidence>
<keyword evidence="7 11" id="KW-0963">Cytoplasm</keyword>
<evidence type="ECO:0000256" key="1">
    <source>
        <dbReference type="ARBA" id="ARBA00001585"/>
    </source>
</evidence>
<dbReference type="GO" id="GO:0004177">
    <property type="term" value="F:aminopeptidase activity"/>
    <property type="evidence" value="ECO:0007669"/>
    <property type="project" value="UniProtKB-UniRule"/>
</dbReference>
<comment type="subcellular location">
    <subcellularLocation>
        <location evidence="2 11">Cytoplasm</location>
    </subcellularLocation>
</comment>
<dbReference type="Proteomes" id="UP000028252">
    <property type="component" value="Unassembled WGS sequence"/>
</dbReference>
<dbReference type="GO" id="GO:0005737">
    <property type="term" value="C:cytoplasm"/>
    <property type="evidence" value="ECO:0007669"/>
    <property type="project" value="UniProtKB-SubCell"/>
</dbReference>
<evidence type="ECO:0000256" key="12">
    <source>
        <dbReference type="PIRSR" id="PIRSR006431-1"/>
    </source>
</evidence>
<dbReference type="NCBIfam" id="TIGR01249">
    <property type="entry name" value="pro_imino_pep_1"/>
    <property type="match status" value="1"/>
</dbReference>
<comment type="catalytic activity">
    <reaction evidence="1 11 13">
        <text>Release of N-terminal proline from a peptide.</text>
        <dbReference type="EC" id="3.4.11.5"/>
    </reaction>
</comment>
<comment type="similarity">
    <text evidence="3 11 13">Belongs to the peptidase S33 family.</text>
</comment>
<evidence type="ECO:0000313" key="16">
    <source>
        <dbReference type="Proteomes" id="UP000028252"/>
    </source>
</evidence>
<dbReference type="InterPro" id="IPR029058">
    <property type="entry name" value="AB_hydrolase_fold"/>
</dbReference>
<dbReference type="PANTHER" id="PTHR43722">
    <property type="entry name" value="PROLINE IMINOPEPTIDASE"/>
    <property type="match status" value="1"/>
</dbReference>
<evidence type="ECO:0000313" key="15">
    <source>
        <dbReference type="EMBL" id="KEA64432.1"/>
    </source>
</evidence>
<keyword evidence="16" id="KW-1185">Reference proteome</keyword>
<dbReference type="EC" id="3.4.11.5" evidence="4 11"/>
<evidence type="ECO:0000256" key="8">
    <source>
        <dbReference type="ARBA" id="ARBA00022670"/>
    </source>
</evidence>
<dbReference type="InterPro" id="IPR005944">
    <property type="entry name" value="Pro_iminopeptidase"/>
</dbReference>
<dbReference type="EMBL" id="JMQN01000018">
    <property type="protein sequence ID" value="KEA64432.1"/>
    <property type="molecule type" value="Genomic_DNA"/>
</dbReference>
<accession>A0A081G0X7</accession>
<feature type="active site" description="Proton donor" evidence="12">
    <location>
        <position position="293"/>
    </location>
</feature>
<feature type="active site" evidence="12">
    <location>
        <position position="265"/>
    </location>
</feature>
<evidence type="ECO:0000256" key="13">
    <source>
        <dbReference type="RuleBase" id="RU003421"/>
    </source>
</evidence>
<dbReference type="InterPro" id="IPR000073">
    <property type="entry name" value="AB_hydrolase_1"/>
</dbReference>
<evidence type="ECO:0000256" key="5">
    <source>
        <dbReference type="ARBA" id="ARBA00021843"/>
    </source>
</evidence>
<keyword evidence="8 11" id="KW-0645">Protease</keyword>
<evidence type="ECO:0000256" key="4">
    <source>
        <dbReference type="ARBA" id="ARBA00012568"/>
    </source>
</evidence>
<dbReference type="RefSeq" id="WP_036186129.1">
    <property type="nucleotide sequence ID" value="NZ_JMQN01000018.1"/>
</dbReference>
<evidence type="ECO:0000256" key="3">
    <source>
        <dbReference type="ARBA" id="ARBA00010088"/>
    </source>
</evidence>
<dbReference type="PATRIC" id="fig|1232683.4.peg.1658"/>
<organism evidence="15 16">
    <name type="scientific">Marinobacterium lacunae</name>
    <dbReference type="NCBI Taxonomy" id="1232683"/>
    <lineage>
        <taxon>Bacteria</taxon>
        <taxon>Pseudomonadati</taxon>
        <taxon>Pseudomonadota</taxon>
        <taxon>Gammaproteobacteria</taxon>
        <taxon>Oceanospirillales</taxon>
        <taxon>Oceanospirillaceae</taxon>
        <taxon>Marinobacterium</taxon>
    </lineage>
</organism>
<dbReference type="OrthoDB" id="9796770at2"/>
<evidence type="ECO:0000256" key="7">
    <source>
        <dbReference type="ARBA" id="ARBA00022490"/>
    </source>
</evidence>